<sequence length="438" mass="48686">MYVYKLTQLINFFVARIIYTQQGGGNLVQTLRRSYSLSDLSEPDVQRTQDEIDEVVQMRSQQRLLRPRPQASIARSASGTRHSTGMYFSEVDVAKGADGFNYNIRSSEDISSGYSSAEPVSVGLSRTSSMTNASKTRLKARRTTEILNEPEHKFRPSAQEFRGSLEDFEALHDPTVVDIQKCIQILEEMPHIEGDDGNCLSVEKMQTIDEINDVDCSFEVETDVEEIIKLKDQATVTIMQQQSEAELDAVEETCEAPMADIVEVALKDDYYLKEDNNSIYSNSDTYNTLESSDEDNESDVFTDALPTLESAEGTNPEKDSEETPADSFEQQGITTACAPPDLPIKANEIVNQAVAQATTTSVEPQATVEKPKINAKELQDTLKAIKDNFRANIATTTTTTFFANTICITPMPLTVTMTVILATCLPHTSPFRQQAYKV</sequence>
<organism evidence="2">
    <name type="scientific">Bactrocera latifrons</name>
    <name type="common">Malaysian fruit fly</name>
    <name type="synonym">Chaetodacus latifrons</name>
    <dbReference type="NCBI Taxonomy" id="174628"/>
    <lineage>
        <taxon>Eukaryota</taxon>
        <taxon>Metazoa</taxon>
        <taxon>Ecdysozoa</taxon>
        <taxon>Arthropoda</taxon>
        <taxon>Hexapoda</taxon>
        <taxon>Insecta</taxon>
        <taxon>Pterygota</taxon>
        <taxon>Neoptera</taxon>
        <taxon>Endopterygota</taxon>
        <taxon>Diptera</taxon>
        <taxon>Brachycera</taxon>
        <taxon>Muscomorpha</taxon>
        <taxon>Tephritoidea</taxon>
        <taxon>Tephritidae</taxon>
        <taxon>Bactrocera</taxon>
        <taxon>Bactrocera</taxon>
    </lineage>
</organism>
<proteinExistence type="predicted"/>
<dbReference type="AlphaFoldDB" id="A0A0K8W070"/>
<evidence type="ECO:0000313" key="2">
    <source>
        <dbReference type="EMBL" id="JAI44484.1"/>
    </source>
</evidence>
<dbReference type="OrthoDB" id="10009287at2759"/>
<name>A0A0K8W070_BACLA</name>
<evidence type="ECO:0000256" key="1">
    <source>
        <dbReference type="SAM" id="MobiDB-lite"/>
    </source>
</evidence>
<protein>
    <submittedName>
        <fullName evidence="2">Uncharacterized protein</fullName>
    </submittedName>
</protein>
<feature type="region of interest" description="Disordered" evidence="1">
    <location>
        <begin position="307"/>
        <end position="329"/>
    </location>
</feature>
<gene>
    <name evidence="2" type="ORF">c1_g1_i3</name>
</gene>
<accession>A0A0K8W070</accession>
<reference evidence="2" key="1">
    <citation type="submission" date="2015-06" db="EMBL/GenBank/DDBJ databases">
        <authorList>
            <person name="Hoefler B.C."/>
            <person name="Straight P.D."/>
        </authorList>
    </citation>
    <scope>NUCLEOTIDE SEQUENCE</scope>
</reference>
<dbReference type="EMBL" id="GDHF01007830">
    <property type="protein sequence ID" value="JAI44484.1"/>
    <property type="molecule type" value="Transcribed_RNA"/>
</dbReference>